<protein>
    <submittedName>
        <fullName evidence="1">Uncharacterized protein</fullName>
    </submittedName>
</protein>
<comment type="caution">
    <text evidence="1">The sequence shown here is derived from an EMBL/GenBank/DDBJ whole genome shotgun (WGS) entry which is preliminary data.</text>
</comment>
<dbReference type="Proteomes" id="UP000766486">
    <property type="component" value="Unassembled WGS sequence"/>
</dbReference>
<feature type="non-terminal residue" evidence="1">
    <location>
        <position position="1"/>
    </location>
</feature>
<accession>A0ABY6U315</accession>
<evidence type="ECO:0000313" key="1">
    <source>
        <dbReference type="EMBL" id="VUC24284.1"/>
    </source>
</evidence>
<gene>
    <name evidence="1" type="ORF">CLO192961_LOCUS137820</name>
</gene>
<keyword evidence="2" id="KW-1185">Reference proteome</keyword>
<evidence type="ECO:0000313" key="2">
    <source>
        <dbReference type="Proteomes" id="UP000766486"/>
    </source>
</evidence>
<dbReference type="EMBL" id="CABFNS010000717">
    <property type="protein sequence ID" value="VUC24284.1"/>
    <property type="molecule type" value="Genomic_DNA"/>
</dbReference>
<organism evidence="1 2">
    <name type="scientific">Bionectria ochroleuca</name>
    <name type="common">Gliocladium roseum</name>
    <dbReference type="NCBI Taxonomy" id="29856"/>
    <lineage>
        <taxon>Eukaryota</taxon>
        <taxon>Fungi</taxon>
        <taxon>Dikarya</taxon>
        <taxon>Ascomycota</taxon>
        <taxon>Pezizomycotina</taxon>
        <taxon>Sordariomycetes</taxon>
        <taxon>Hypocreomycetidae</taxon>
        <taxon>Hypocreales</taxon>
        <taxon>Bionectriaceae</taxon>
        <taxon>Clonostachys</taxon>
    </lineage>
</organism>
<name>A0ABY6U315_BIOOC</name>
<sequence>PKGAIPMALFYLDYIQETKRLALEPRDPEQLKRRKETKKRRIAAKVVLRGCHAGTFPSAGDARLH</sequence>
<proteinExistence type="predicted"/>
<reference evidence="1 2" key="1">
    <citation type="submission" date="2019-06" db="EMBL/GenBank/DDBJ databases">
        <authorList>
            <person name="Broberg M."/>
        </authorList>
    </citation>
    <scope>NUCLEOTIDE SEQUENCE [LARGE SCALE GENOMIC DNA]</scope>
</reference>